<dbReference type="SUPFAM" id="SSF54637">
    <property type="entry name" value="Thioesterase/thiol ester dehydrase-isomerase"/>
    <property type="match status" value="1"/>
</dbReference>
<dbReference type="Proteomes" id="UP000288758">
    <property type="component" value="Chromosome"/>
</dbReference>
<dbReference type="PANTHER" id="PTHR43664">
    <property type="entry name" value="MONOAMINE OXIDASE-RELATED"/>
    <property type="match status" value="1"/>
</dbReference>
<dbReference type="Pfam" id="PF01575">
    <property type="entry name" value="MaoC_dehydratas"/>
    <property type="match status" value="1"/>
</dbReference>
<dbReference type="InterPro" id="IPR002539">
    <property type="entry name" value="MaoC-like_dom"/>
</dbReference>
<evidence type="ECO:0000313" key="3">
    <source>
        <dbReference type="Proteomes" id="UP000288758"/>
    </source>
</evidence>
<dbReference type="AlphaFoldDB" id="A0A410RVU2"/>
<sequence>MQTSVLEDVGMASTEEGGRRELFLDDLSVGQRFTSGTHTLDAAQIVAFAREFDPQGFHLDDATAKDTLFEGLAASGWHTAAITMKLNVQSGLPFKGGIVGAGGDLRWPRPTRPGDVLHVESEVLEVTPSRTRPDRGIATVRSETRTQRGDVVQVLVAKLVLPRRPASG</sequence>
<reference evidence="2 3" key="1">
    <citation type="submission" date="2018-12" db="EMBL/GenBank/DDBJ databases">
        <title>Complete Genome Sequence of the Corallopyronin A producing Myxobacterium Corallococcus coralloides B035.</title>
        <authorList>
            <person name="Bouhired S.M."/>
            <person name="Rupp O."/>
            <person name="Blom J."/>
            <person name="Schaeberle T.F."/>
            <person name="Kehraus S."/>
            <person name="Schiefer A."/>
            <person name="Pfarr K."/>
            <person name="Goesmann A."/>
            <person name="Hoerauf A."/>
            <person name="Koenig G.M."/>
        </authorList>
    </citation>
    <scope>NUCLEOTIDE SEQUENCE [LARGE SCALE GENOMIC DNA]</scope>
    <source>
        <strain evidence="2 3">B035</strain>
    </source>
</reference>
<evidence type="ECO:0000259" key="1">
    <source>
        <dbReference type="Pfam" id="PF01575"/>
    </source>
</evidence>
<organism evidence="2 3">
    <name type="scientific">Corallococcus coralloides</name>
    <name type="common">Myxococcus coralloides</name>
    <dbReference type="NCBI Taxonomy" id="184914"/>
    <lineage>
        <taxon>Bacteria</taxon>
        <taxon>Pseudomonadati</taxon>
        <taxon>Myxococcota</taxon>
        <taxon>Myxococcia</taxon>
        <taxon>Myxococcales</taxon>
        <taxon>Cystobacterineae</taxon>
        <taxon>Myxococcaceae</taxon>
        <taxon>Corallococcus</taxon>
    </lineage>
</organism>
<protein>
    <submittedName>
        <fullName evidence="2">Acyl dehydratase</fullName>
    </submittedName>
</protein>
<name>A0A410RVU2_CORCK</name>
<dbReference type="PANTHER" id="PTHR43664:SF1">
    <property type="entry name" value="BETA-METHYLMALYL-COA DEHYDRATASE"/>
    <property type="match status" value="1"/>
</dbReference>
<dbReference type="RefSeq" id="WP_240672406.1">
    <property type="nucleotide sequence ID" value="NZ_CP034669.1"/>
</dbReference>
<dbReference type="InterPro" id="IPR052342">
    <property type="entry name" value="MCH/BMMD"/>
</dbReference>
<dbReference type="Gene3D" id="3.10.129.10">
    <property type="entry name" value="Hotdog Thioesterase"/>
    <property type="match status" value="1"/>
</dbReference>
<proteinExistence type="predicted"/>
<dbReference type="EMBL" id="CP034669">
    <property type="protein sequence ID" value="QAT86049.1"/>
    <property type="molecule type" value="Genomic_DNA"/>
</dbReference>
<dbReference type="InterPro" id="IPR029069">
    <property type="entry name" value="HotDog_dom_sf"/>
</dbReference>
<feature type="domain" description="MaoC-like" evidence="1">
    <location>
        <begin position="36"/>
        <end position="140"/>
    </location>
</feature>
<accession>A0A410RVU2</accession>
<gene>
    <name evidence="2" type="ORF">EJ065_4499</name>
</gene>
<evidence type="ECO:0000313" key="2">
    <source>
        <dbReference type="EMBL" id="QAT86049.1"/>
    </source>
</evidence>
<dbReference type="CDD" id="cd03454">
    <property type="entry name" value="YdeM"/>
    <property type="match status" value="1"/>
</dbReference>